<evidence type="ECO:0000313" key="2">
    <source>
        <dbReference type="Proteomes" id="UP001142055"/>
    </source>
</evidence>
<gene>
    <name evidence="1" type="ORF">RDWZM_005218</name>
</gene>
<proteinExistence type="predicted"/>
<dbReference type="AlphaFoldDB" id="A0A9Q0M503"/>
<organism evidence="1 2">
    <name type="scientific">Blomia tropicalis</name>
    <name type="common">Mite</name>
    <dbReference type="NCBI Taxonomy" id="40697"/>
    <lineage>
        <taxon>Eukaryota</taxon>
        <taxon>Metazoa</taxon>
        <taxon>Ecdysozoa</taxon>
        <taxon>Arthropoda</taxon>
        <taxon>Chelicerata</taxon>
        <taxon>Arachnida</taxon>
        <taxon>Acari</taxon>
        <taxon>Acariformes</taxon>
        <taxon>Sarcoptiformes</taxon>
        <taxon>Astigmata</taxon>
        <taxon>Glycyphagoidea</taxon>
        <taxon>Echimyopodidae</taxon>
        <taxon>Blomia</taxon>
    </lineage>
</organism>
<dbReference type="EMBL" id="JAPWDV010000002">
    <property type="protein sequence ID" value="KAJ6219406.1"/>
    <property type="molecule type" value="Genomic_DNA"/>
</dbReference>
<name>A0A9Q0M503_BLOTA</name>
<dbReference type="Proteomes" id="UP001142055">
    <property type="component" value="Chromosome 2"/>
</dbReference>
<accession>A0A9Q0M503</accession>
<comment type="caution">
    <text evidence="1">The sequence shown here is derived from an EMBL/GenBank/DDBJ whole genome shotgun (WGS) entry which is preliminary data.</text>
</comment>
<evidence type="ECO:0000313" key="1">
    <source>
        <dbReference type="EMBL" id="KAJ6219406.1"/>
    </source>
</evidence>
<keyword evidence="2" id="KW-1185">Reference proteome</keyword>
<sequence length="243" mass="28328">MEPKLAHELHSDIWRSDDISINSYCKNSNQIEIITPDGLNIKYRLDCNGSKLEKILKGEIQLKQNEQLMAVVSRFNDKFELLSSNEDDEDGMGQLREENSNSFVKKHFLSDLLDDRIENYCFDDLNELSENDHIEKVEPVRKLSNQNVLTVSRESVDLLKDQLEVDDISEETNQSISHDDSRIQLDHELLLQQQLSKNRLFVQTFLRPQMFNTRSPFMHLDRSKLSICKYLLNGRNQDSSVLP</sequence>
<reference evidence="1" key="1">
    <citation type="submission" date="2022-12" db="EMBL/GenBank/DDBJ databases">
        <title>Genome assemblies of Blomia tropicalis.</title>
        <authorList>
            <person name="Cui Y."/>
        </authorList>
    </citation>
    <scope>NUCLEOTIDE SEQUENCE</scope>
    <source>
        <tissue evidence="1">Adult mites</tissue>
    </source>
</reference>
<protein>
    <submittedName>
        <fullName evidence="1">Uncharacterized protein</fullName>
    </submittedName>
</protein>